<feature type="compositionally biased region" description="Polar residues" evidence="1">
    <location>
        <begin position="50"/>
        <end position="60"/>
    </location>
</feature>
<keyword evidence="3" id="KW-1185">Reference proteome</keyword>
<protein>
    <recommendedName>
        <fullName evidence="4">GDSL-like Lipase/Acylhydrolase family protein</fullName>
    </recommendedName>
</protein>
<dbReference type="SUPFAM" id="SSF52266">
    <property type="entry name" value="SGNH hydrolase"/>
    <property type="match status" value="1"/>
</dbReference>
<dbReference type="RefSeq" id="WP_091026104.1">
    <property type="nucleotide sequence ID" value="NZ_BKAE01000008.1"/>
</dbReference>
<dbReference type="CDD" id="cd00229">
    <property type="entry name" value="SGNH_hydrolase"/>
    <property type="match status" value="1"/>
</dbReference>
<dbReference type="Gene3D" id="3.40.50.1110">
    <property type="entry name" value="SGNH hydrolase"/>
    <property type="match status" value="1"/>
</dbReference>
<dbReference type="EMBL" id="FNIC01000006">
    <property type="protein sequence ID" value="SDO16138.1"/>
    <property type="molecule type" value="Genomic_DNA"/>
</dbReference>
<sequence length="250" mass="26453">MSTAGSGFARRARLAGLVLLTLATIAVIAFEFSRSTGVDDAPVEGVLPTTEPTAVTTSEPPLSVPSDAEVLFIGDDWTSGVGASAPSGGFAHRTAKLLGWDYQVDAVPGSGWAHSAPDVPGSMFLDRVIRMPSGTAFAPDLVVISAQMVSPATPAEIRRLMRQTVSVLLDRTPDSVVAVVLPYGNARALGWCEPLESDRVLCVDTQGEQWLPEADRASYLAEDGLVPNNAGHERFAELLAADLRRDLTIL</sequence>
<dbReference type="InterPro" id="IPR036514">
    <property type="entry name" value="SGNH_hydro_sf"/>
</dbReference>
<dbReference type="Proteomes" id="UP000199004">
    <property type="component" value="Unassembled WGS sequence"/>
</dbReference>
<evidence type="ECO:0000256" key="1">
    <source>
        <dbReference type="SAM" id="MobiDB-lite"/>
    </source>
</evidence>
<gene>
    <name evidence="2" type="ORF">SAMN05192576_3520</name>
</gene>
<feature type="region of interest" description="Disordered" evidence="1">
    <location>
        <begin position="43"/>
        <end position="62"/>
    </location>
</feature>
<dbReference type="STRING" id="1005944.SAMN05192576_3520"/>
<accession>A0A1H0HAI5</accession>
<proteinExistence type="predicted"/>
<name>A0A1H0HAI5_9ACTN</name>
<evidence type="ECO:0000313" key="2">
    <source>
        <dbReference type="EMBL" id="SDO16138.1"/>
    </source>
</evidence>
<dbReference type="OrthoDB" id="8215557at2"/>
<reference evidence="3" key="1">
    <citation type="submission" date="2016-10" db="EMBL/GenBank/DDBJ databases">
        <authorList>
            <person name="Varghese N."/>
            <person name="Submissions S."/>
        </authorList>
    </citation>
    <scope>NUCLEOTIDE SEQUENCE [LARGE SCALE GENOMIC DNA]</scope>
    <source>
        <strain evidence="3">CGMCC 1.11147</strain>
    </source>
</reference>
<dbReference type="AlphaFoldDB" id="A0A1H0HAI5"/>
<evidence type="ECO:0008006" key="4">
    <source>
        <dbReference type="Google" id="ProtNLM"/>
    </source>
</evidence>
<organism evidence="2 3">
    <name type="scientific">Nocardioides szechwanensis</name>
    <dbReference type="NCBI Taxonomy" id="1005944"/>
    <lineage>
        <taxon>Bacteria</taxon>
        <taxon>Bacillati</taxon>
        <taxon>Actinomycetota</taxon>
        <taxon>Actinomycetes</taxon>
        <taxon>Propionibacteriales</taxon>
        <taxon>Nocardioidaceae</taxon>
        <taxon>Nocardioides</taxon>
    </lineage>
</organism>
<evidence type="ECO:0000313" key="3">
    <source>
        <dbReference type="Proteomes" id="UP000199004"/>
    </source>
</evidence>